<name>A0A198WYV2_MORCA</name>
<evidence type="ECO:0000313" key="1">
    <source>
        <dbReference type="EMBL" id="OAV25565.1"/>
    </source>
</evidence>
<sequence length="52" mass="6315">MWAMIISKLPTIASDFDKNMKKFCNFCQNLRKFAQFIKNLLPYPMINYNHER</sequence>
<accession>A0A198WYV2</accession>
<organism evidence="1 2">
    <name type="scientific">Moraxella catarrhalis</name>
    <name type="common">Branhamella catarrhalis</name>
    <dbReference type="NCBI Taxonomy" id="480"/>
    <lineage>
        <taxon>Bacteria</taxon>
        <taxon>Pseudomonadati</taxon>
        <taxon>Pseudomonadota</taxon>
        <taxon>Gammaproteobacteria</taxon>
        <taxon>Moraxellales</taxon>
        <taxon>Moraxellaceae</taxon>
        <taxon>Moraxella</taxon>
    </lineage>
</organism>
<proteinExistence type="predicted"/>
<dbReference type="AlphaFoldDB" id="A0A198WYV2"/>
<reference evidence="1 2" key="1">
    <citation type="journal article" date="2016" name="Genome Biol. Evol.">
        <title>Comparative Genomic Analyses of the Moraxella catarrhalis Serosensitive and Seroresistant Lineages Demonstrate Their Independent Evolution.</title>
        <authorList>
            <person name="Earl J.P."/>
            <person name="de Vries S.P."/>
            <person name="Ahmed A."/>
            <person name="Powell E."/>
            <person name="Schultz M.P."/>
            <person name="Hermans P.W."/>
            <person name="Hill D.J."/>
            <person name="Zhou Z."/>
            <person name="Constantinidou C.I."/>
            <person name="Hu F.Z."/>
            <person name="Bootsma H.J."/>
            <person name="Ehrlich G.D."/>
        </authorList>
    </citation>
    <scope>NUCLEOTIDE SEQUENCE [LARGE SCALE GENOMIC DNA]</scope>
    <source>
        <strain evidence="1 2">F23</strain>
    </source>
</reference>
<dbReference type="Proteomes" id="UP000078295">
    <property type="component" value="Unassembled WGS sequence"/>
</dbReference>
<dbReference type="EMBL" id="LXHQ01000029">
    <property type="protein sequence ID" value="OAV25565.1"/>
    <property type="molecule type" value="Genomic_DNA"/>
</dbReference>
<evidence type="ECO:0000313" key="2">
    <source>
        <dbReference type="Proteomes" id="UP000078295"/>
    </source>
</evidence>
<protein>
    <submittedName>
        <fullName evidence="1">Uncharacterized protein</fullName>
    </submittedName>
</protein>
<gene>
    <name evidence="1" type="ORF">AO370_1035</name>
</gene>
<comment type="caution">
    <text evidence="1">The sequence shown here is derived from an EMBL/GenBank/DDBJ whole genome shotgun (WGS) entry which is preliminary data.</text>
</comment>